<dbReference type="GO" id="GO:0004888">
    <property type="term" value="F:transmembrane signaling receptor activity"/>
    <property type="evidence" value="ECO:0007669"/>
    <property type="project" value="InterPro"/>
</dbReference>
<keyword evidence="2" id="KW-0807">Transducer</keyword>
<dbReference type="Pfam" id="PF08447">
    <property type="entry name" value="PAS_3"/>
    <property type="match status" value="3"/>
</dbReference>
<evidence type="ECO:0000313" key="8">
    <source>
        <dbReference type="Proteomes" id="UP001141619"/>
    </source>
</evidence>
<gene>
    <name evidence="7" type="ORF">NYP16_09245</name>
</gene>
<protein>
    <submittedName>
        <fullName evidence="7">PAS domain-containing methyl-accepting chemotaxis protein</fullName>
    </submittedName>
</protein>
<feature type="domain" description="PAS" evidence="4">
    <location>
        <begin position="148"/>
        <end position="178"/>
    </location>
</feature>
<dbReference type="PANTHER" id="PTHR24422">
    <property type="entry name" value="CHEMOTAXIS PROTEIN METHYLTRANSFERASE"/>
    <property type="match status" value="1"/>
</dbReference>
<dbReference type="Proteomes" id="UP001141619">
    <property type="component" value="Unassembled WGS sequence"/>
</dbReference>
<dbReference type="PANTHER" id="PTHR24422:SF10">
    <property type="entry name" value="CHEMOTAXIS PROTEIN METHYLTRANSFERASE 2"/>
    <property type="match status" value="1"/>
</dbReference>
<proteinExistence type="inferred from homology"/>
<evidence type="ECO:0000313" key="7">
    <source>
        <dbReference type="EMBL" id="MDA5194133.1"/>
    </source>
</evidence>
<dbReference type="PRINTS" id="PR00260">
    <property type="entry name" value="CHEMTRNSDUCR"/>
</dbReference>
<feature type="domain" description="T-SNARE coiled-coil homology" evidence="6">
    <location>
        <begin position="534"/>
        <end position="596"/>
    </location>
</feature>
<dbReference type="SMART" id="SM00283">
    <property type="entry name" value="MA"/>
    <property type="match status" value="1"/>
</dbReference>
<dbReference type="Gene3D" id="3.30.450.20">
    <property type="entry name" value="PAS domain"/>
    <property type="match status" value="3"/>
</dbReference>
<evidence type="ECO:0000259" key="6">
    <source>
        <dbReference type="PROSITE" id="PS50192"/>
    </source>
</evidence>
<dbReference type="InterPro" id="IPR013655">
    <property type="entry name" value="PAS_fold_3"/>
</dbReference>
<dbReference type="EMBL" id="JANWOI010000003">
    <property type="protein sequence ID" value="MDA5194133.1"/>
    <property type="molecule type" value="Genomic_DNA"/>
</dbReference>
<feature type="domain" description="Methyl-accepting transducer" evidence="3">
    <location>
        <begin position="382"/>
        <end position="618"/>
    </location>
</feature>
<dbReference type="InterPro" id="IPR000014">
    <property type="entry name" value="PAS"/>
</dbReference>
<keyword evidence="8" id="KW-1185">Reference proteome</keyword>
<dbReference type="PROSITE" id="PS50111">
    <property type="entry name" value="CHEMOTAXIS_TRANSDUC_2"/>
    <property type="match status" value="1"/>
</dbReference>
<evidence type="ECO:0000256" key="2">
    <source>
        <dbReference type="PROSITE-ProRule" id="PRU00284"/>
    </source>
</evidence>
<dbReference type="InterPro" id="IPR000727">
    <property type="entry name" value="T_SNARE_dom"/>
</dbReference>
<feature type="domain" description="PAC" evidence="5">
    <location>
        <begin position="85"/>
        <end position="137"/>
    </location>
</feature>
<dbReference type="SMART" id="SM00086">
    <property type="entry name" value="PAC"/>
    <property type="match status" value="3"/>
</dbReference>
<reference evidence="7" key="1">
    <citation type="submission" date="2022-08" db="EMBL/GenBank/DDBJ databases">
        <authorList>
            <person name="Vandamme P."/>
            <person name="Hettiarachchi A."/>
            <person name="Peeters C."/>
            <person name="Cnockaert M."/>
            <person name="Carlier A."/>
        </authorList>
    </citation>
    <scope>NUCLEOTIDE SEQUENCE</scope>
    <source>
        <strain evidence="7">LMG 31809</strain>
    </source>
</reference>
<dbReference type="PROSITE" id="PS50113">
    <property type="entry name" value="PAC"/>
    <property type="match status" value="3"/>
</dbReference>
<dbReference type="PROSITE" id="PS50112">
    <property type="entry name" value="PAS"/>
    <property type="match status" value="1"/>
</dbReference>
<dbReference type="InterPro" id="IPR001610">
    <property type="entry name" value="PAC"/>
</dbReference>
<evidence type="ECO:0000259" key="3">
    <source>
        <dbReference type="PROSITE" id="PS50111"/>
    </source>
</evidence>
<evidence type="ECO:0000259" key="5">
    <source>
        <dbReference type="PROSITE" id="PS50113"/>
    </source>
</evidence>
<dbReference type="InterPro" id="IPR035965">
    <property type="entry name" value="PAS-like_dom_sf"/>
</dbReference>
<dbReference type="GO" id="GO:0016020">
    <property type="term" value="C:membrane"/>
    <property type="evidence" value="ECO:0007669"/>
    <property type="project" value="InterPro"/>
</dbReference>
<dbReference type="InterPro" id="IPR050903">
    <property type="entry name" value="Bact_Chemotaxis_MeTrfase"/>
</dbReference>
<dbReference type="PROSITE" id="PS50192">
    <property type="entry name" value="T_SNARE"/>
    <property type="match status" value="1"/>
</dbReference>
<dbReference type="InterPro" id="IPR000700">
    <property type="entry name" value="PAS-assoc_C"/>
</dbReference>
<dbReference type="InterPro" id="IPR004090">
    <property type="entry name" value="Chemotax_Me-accpt_rcpt"/>
</dbReference>
<feature type="domain" description="PAC" evidence="5">
    <location>
        <begin position="207"/>
        <end position="259"/>
    </location>
</feature>
<dbReference type="AlphaFoldDB" id="A0A9X3Z7J7"/>
<dbReference type="RefSeq" id="WP_274943837.1">
    <property type="nucleotide sequence ID" value="NZ_JANWOI010000003.1"/>
</dbReference>
<dbReference type="SUPFAM" id="SSF55785">
    <property type="entry name" value="PYP-like sensor domain (PAS domain)"/>
    <property type="match status" value="3"/>
</dbReference>
<dbReference type="InterPro" id="IPR004089">
    <property type="entry name" value="MCPsignal_dom"/>
</dbReference>
<evidence type="ECO:0000259" key="4">
    <source>
        <dbReference type="PROSITE" id="PS50112"/>
    </source>
</evidence>
<dbReference type="SMART" id="SM00091">
    <property type="entry name" value="PAS"/>
    <property type="match status" value="3"/>
</dbReference>
<organism evidence="7 8">
    <name type="scientific">Govanella unica</name>
    <dbReference type="NCBI Taxonomy" id="2975056"/>
    <lineage>
        <taxon>Bacteria</taxon>
        <taxon>Pseudomonadati</taxon>
        <taxon>Pseudomonadota</taxon>
        <taxon>Alphaproteobacteria</taxon>
        <taxon>Emcibacterales</taxon>
        <taxon>Govanellaceae</taxon>
        <taxon>Govanella</taxon>
    </lineage>
</organism>
<name>A0A9X3Z7J7_9PROT</name>
<dbReference type="Pfam" id="PF00015">
    <property type="entry name" value="MCPsignal"/>
    <property type="match status" value="1"/>
</dbReference>
<evidence type="ECO:0000256" key="1">
    <source>
        <dbReference type="ARBA" id="ARBA00029447"/>
    </source>
</evidence>
<comment type="similarity">
    <text evidence="1">Belongs to the methyl-accepting chemotaxis (MCP) protein family.</text>
</comment>
<dbReference type="GO" id="GO:0007165">
    <property type="term" value="P:signal transduction"/>
    <property type="evidence" value="ECO:0007669"/>
    <property type="project" value="UniProtKB-KW"/>
</dbReference>
<dbReference type="GO" id="GO:0006935">
    <property type="term" value="P:chemotaxis"/>
    <property type="evidence" value="ECO:0007669"/>
    <property type="project" value="InterPro"/>
</dbReference>
<dbReference type="Gene3D" id="1.10.287.950">
    <property type="entry name" value="Methyl-accepting chemotaxis protein"/>
    <property type="match status" value="1"/>
</dbReference>
<comment type="caution">
    <text evidence="7">The sequence shown here is derived from an EMBL/GenBank/DDBJ whole genome shotgun (WGS) entry which is preliminary data.</text>
</comment>
<feature type="domain" description="PAC" evidence="5">
    <location>
        <begin position="329"/>
        <end position="381"/>
    </location>
</feature>
<accession>A0A9X3Z7J7</accession>
<sequence>MRHFFLSAESRSRKDQLAALDRSQARIEFKLDGTILSANENFLATLGYSLSEIEGRHHSLFVESGYDKTPEYRNFWSALKRGEFQSGEFLRTDKKGRNVWLQASYNPICDANGMPYKIVKYASDITDQKKQNADFAGQVAAINKSQAVIQFDKDGVILDANENFLNAVGYRLDEIAGQHHRMFVESSYAASVDYRNFWTALNRGEYQAAEYKRLGKNGREIWIQASYNPILDTKGRVTKVIKYATDITTQTLQNADYAVQISAISKSQAVIQFNMDGTVISANENFLGALGYSLEEIRGHHHRMFVAPAEAHSTEYRDFWAALNRGEYQAAEYKRLGKNGTEIWIQASYNPIMDMNGRPYKVVKYATDVTREVMARMESDRARQIISDNLSEIDDAISNANQQSTDASSASIQTSSNVQIVAAGAEELNASVQEIANAMQKSKLATDNAYDRLQAADQATQRLTSAAQSMGGIVEVIQNIAGQINLLALNATIESARAGDAGRGFAVVATEVKNLANQAADATSRISQEIVGMQGVSDEVVNTLGTIRQSIESVREYTVGTASAVEQQTAVAREMSQNMQTAAIAVQTITDNIGHIATATQRANSSTRQVREAVLALSA</sequence>
<dbReference type="NCBIfam" id="TIGR00229">
    <property type="entry name" value="sensory_box"/>
    <property type="match status" value="3"/>
</dbReference>
<dbReference type="SUPFAM" id="SSF58104">
    <property type="entry name" value="Methyl-accepting chemotaxis protein (MCP) signaling domain"/>
    <property type="match status" value="1"/>
</dbReference>
<reference evidence="7" key="2">
    <citation type="journal article" date="2023" name="Syst. Appl. Microbiol.">
        <title>Govania unica gen. nov., sp. nov., a rare biosphere bacterium that represents a novel family in the class Alphaproteobacteria.</title>
        <authorList>
            <person name="Vandamme P."/>
            <person name="Peeters C."/>
            <person name="Hettiarachchi A."/>
            <person name="Cnockaert M."/>
            <person name="Carlier A."/>
        </authorList>
    </citation>
    <scope>NUCLEOTIDE SEQUENCE</scope>
    <source>
        <strain evidence="7">LMG 31809</strain>
    </source>
</reference>
<dbReference type="CDD" id="cd00130">
    <property type="entry name" value="PAS"/>
    <property type="match status" value="3"/>
</dbReference>